<keyword evidence="2" id="KW-0479">Metal-binding</keyword>
<keyword evidence="7" id="KW-1185">Reference proteome</keyword>
<dbReference type="GO" id="GO:0046872">
    <property type="term" value="F:metal ion binding"/>
    <property type="evidence" value="ECO:0007669"/>
    <property type="project" value="UniProtKB-KW"/>
</dbReference>
<dbReference type="InterPro" id="IPR036388">
    <property type="entry name" value="WH-like_DNA-bd_sf"/>
</dbReference>
<evidence type="ECO:0000256" key="4">
    <source>
        <dbReference type="ARBA" id="ARBA00023014"/>
    </source>
</evidence>
<evidence type="ECO:0000313" key="6">
    <source>
        <dbReference type="EMBL" id="ADE36790.1"/>
    </source>
</evidence>
<protein>
    <submittedName>
        <fullName evidence="6">Fe-S cluster domain protein</fullName>
    </submittedName>
</protein>
<dbReference type="SUPFAM" id="SSF46785">
    <property type="entry name" value="Winged helix' DNA-binding domain"/>
    <property type="match status" value="1"/>
</dbReference>
<proteinExistence type="predicted"/>
<reference evidence="6 7" key="1">
    <citation type="submission" date="2010-03" db="EMBL/GenBank/DDBJ databases">
        <title>The complete genome of Methanohalophilus mahii DSM 5219.</title>
        <authorList>
            <consortium name="US DOE Joint Genome Institute (JGI-PGF)"/>
            <person name="Lucas S."/>
            <person name="Copeland A."/>
            <person name="Lapidus A."/>
            <person name="Glavina del Rio T."/>
            <person name="Dalin E."/>
            <person name="Tice H."/>
            <person name="Bruce D."/>
            <person name="Goodwin L."/>
            <person name="Pitluck S."/>
            <person name="Kyrpides N."/>
            <person name="Mavromatis K."/>
            <person name="Ivanova N."/>
            <person name="Lykidis A."/>
            <person name="Saunders E."/>
            <person name="Brettin T."/>
            <person name="Detter J.C."/>
            <person name="Han C."/>
            <person name="Land M."/>
            <person name="Hauser L."/>
            <person name="Markowitz V."/>
            <person name="Cheng J.-F."/>
            <person name="Hugenholtz P."/>
            <person name="Woyke T."/>
            <person name="Wu D."/>
            <person name="Spring S."/>
            <person name="Schneider S."/>
            <person name="Schroeder M."/>
            <person name="Klenk H.-P."/>
            <person name="Eisen J.A."/>
        </authorList>
    </citation>
    <scope>NUCLEOTIDE SEQUENCE [LARGE SCALE GENOMIC DNA]</scope>
    <source>
        <strain evidence="7">ATCC 35705 / DSM 5219 / SLP</strain>
    </source>
</reference>
<dbReference type="Pfam" id="PF04060">
    <property type="entry name" value="FeS"/>
    <property type="match status" value="1"/>
</dbReference>
<accession>D5E6K2</accession>
<keyword evidence="3" id="KW-0408">Iron</keyword>
<dbReference type="InterPro" id="IPR036390">
    <property type="entry name" value="WH_DNA-bd_sf"/>
</dbReference>
<organism evidence="6 7">
    <name type="scientific">Methanohalophilus mahii (strain ATCC 35705 / DSM 5219 / SLP)</name>
    <dbReference type="NCBI Taxonomy" id="547558"/>
    <lineage>
        <taxon>Archaea</taxon>
        <taxon>Methanobacteriati</taxon>
        <taxon>Methanobacteriota</taxon>
        <taxon>Stenosarchaea group</taxon>
        <taxon>Methanomicrobia</taxon>
        <taxon>Methanosarcinales</taxon>
        <taxon>Methanosarcinaceae</taxon>
        <taxon>Methanohalophilus</taxon>
    </lineage>
</organism>
<gene>
    <name evidence="6" type="ordered locus">Mmah_1286</name>
</gene>
<dbReference type="AlphaFoldDB" id="D5E6K2"/>
<dbReference type="Proteomes" id="UP000001059">
    <property type="component" value="Chromosome"/>
</dbReference>
<keyword evidence="4" id="KW-0411">Iron-sulfur</keyword>
<dbReference type="PANTHER" id="PTHR36214:SF3">
    <property type="entry name" value="ACETYL-COA DECARBONYLASE_SYNTHASE COMPLEX SUBUNIT GAMMA"/>
    <property type="match status" value="1"/>
</dbReference>
<keyword evidence="1" id="KW-0004">4Fe-4S</keyword>
<dbReference type="InterPro" id="IPR051069">
    <property type="entry name" value="ACDS_complex_subunit"/>
</dbReference>
<evidence type="ECO:0000256" key="2">
    <source>
        <dbReference type="ARBA" id="ARBA00022723"/>
    </source>
</evidence>
<dbReference type="InterPro" id="IPR007202">
    <property type="entry name" value="4Fe-4S_dom"/>
</dbReference>
<sequence length="268" mass="30362">MITMPGSPDEMKLVSNAMSNATRRKIMSLLKDGSKSKEEIQKITGPAMLDYHLQLLQQAGLVDAKDKLFELTDFGNHFLESKTHTSTGPRKDLSKSKPIDIVEVRQFLPCIADKSKYRIIARLKPPLEGALELLEPLFPRARYSEKLGVLIIQKKNQIITVYSTGNVTMTMVSSIEEAKKILEDLKKDINDAIETGIKSTFGEKIQVDHNEVYKYLPGTNCRICGEQSCYSFAIRLTGNETTLDKCRPLFEQKYAINLEHLQTLMEYL</sequence>
<evidence type="ECO:0000256" key="3">
    <source>
        <dbReference type="ARBA" id="ARBA00023004"/>
    </source>
</evidence>
<name>D5E6K2_METMS</name>
<dbReference type="Gene3D" id="1.10.15.40">
    <property type="entry name" value="Electron transport complex subunit B, putative Fe-S cluster"/>
    <property type="match status" value="1"/>
</dbReference>
<dbReference type="HOGENOM" id="CLU_1006889_0_0_2"/>
<dbReference type="PANTHER" id="PTHR36214">
    <property type="match status" value="1"/>
</dbReference>
<evidence type="ECO:0000313" key="7">
    <source>
        <dbReference type="Proteomes" id="UP000001059"/>
    </source>
</evidence>
<dbReference type="KEGG" id="mmh:Mmah_1286"/>
<dbReference type="PROSITE" id="PS51656">
    <property type="entry name" value="4FE4S"/>
    <property type="match status" value="1"/>
</dbReference>
<dbReference type="Gene3D" id="1.10.10.10">
    <property type="entry name" value="Winged helix-like DNA-binding domain superfamily/Winged helix DNA-binding domain"/>
    <property type="match status" value="1"/>
</dbReference>
<dbReference type="GO" id="GO:0051539">
    <property type="term" value="F:4 iron, 4 sulfur cluster binding"/>
    <property type="evidence" value="ECO:0007669"/>
    <property type="project" value="UniProtKB-KW"/>
</dbReference>
<evidence type="ECO:0000259" key="5">
    <source>
        <dbReference type="PROSITE" id="PS51656"/>
    </source>
</evidence>
<dbReference type="CDD" id="cd00090">
    <property type="entry name" value="HTH_ARSR"/>
    <property type="match status" value="1"/>
</dbReference>
<dbReference type="EMBL" id="CP001994">
    <property type="protein sequence ID" value="ADE36790.1"/>
    <property type="molecule type" value="Genomic_DNA"/>
</dbReference>
<dbReference type="STRING" id="547558.Mmah_1286"/>
<feature type="domain" description="4Fe-4S" evidence="5">
    <location>
        <begin position="203"/>
        <end position="263"/>
    </location>
</feature>
<evidence type="ECO:0000256" key="1">
    <source>
        <dbReference type="ARBA" id="ARBA00022485"/>
    </source>
</evidence>
<dbReference type="InterPro" id="IPR011991">
    <property type="entry name" value="ArsR-like_HTH"/>
</dbReference>